<protein>
    <submittedName>
        <fullName evidence="2">Uncharacterized protein</fullName>
    </submittedName>
</protein>
<proteinExistence type="predicted"/>
<accession>A0A6A4S2X2</accession>
<dbReference type="EMBL" id="VEVO01000020">
    <property type="protein sequence ID" value="KAF0025682.1"/>
    <property type="molecule type" value="Genomic_DNA"/>
</dbReference>
<feature type="region of interest" description="Disordered" evidence="1">
    <location>
        <begin position="1"/>
        <end position="67"/>
    </location>
</feature>
<feature type="compositionally biased region" description="Basic residues" evidence="1">
    <location>
        <begin position="45"/>
        <end position="56"/>
    </location>
</feature>
<sequence>MSKRKAADVPSSGKSEFTHPAQQKGKAEPTRSFSRDVVRMNDTNKKKKKKKKHHHTSPGGFSHTLSVLPNNLKKTAFSAFPHFSLPPRSGKRMVQRRVVQFIDGDDGGGYSVLRE</sequence>
<evidence type="ECO:0000313" key="2">
    <source>
        <dbReference type="EMBL" id="KAF0025682.1"/>
    </source>
</evidence>
<evidence type="ECO:0000313" key="3">
    <source>
        <dbReference type="Proteomes" id="UP000438429"/>
    </source>
</evidence>
<dbReference type="AlphaFoldDB" id="A0A6A4S2X2"/>
<gene>
    <name evidence="2" type="ORF">F2P81_022563</name>
</gene>
<evidence type="ECO:0000256" key="1">
    <source>
        <dbReference type="SAM" id="MobiDB-lite"/>
    </source>
</evidence>
<dbReference type="Proteomes" id="UP000438429">
    <property type="component" value="Unassembled WGS sequence"/>
</dbReference>
<feature type="compositionally biased region" description="Basic and acidic residues" evidence="1">
    <location>
        <begin position="25"/>
        <end position="44"/>
    </location>
</feature>
<comment type="caution">
    <text evidence="2">The sequence shown here is derived from an EMBL/GenBank/DDBJ whole genome shotgun (WGS) entry which is preliminary data.</text>
</comment>
<reference evidence="2 3" key="1">
    <citation type="submission" date="2019-06" db="EMBL/GenBank/DDBJ databases">
        <title>Draft genomes of female and male turbot (Scophthalmus maximus).</title>
        <authorList>
            <person name="Xu H."/>
            <person name="Xu X.-W."/>
            <person name="Shao C."/>
            <person name="Chen S."/>
        </authorList>
    </citation>
    <scope>NUCLEOTIDE SEQUENCE [LARGE SCALE GENOMIC DNA]</scope>
    <source>
        <strain evidence="2">Ysfricsl-2016a</strain>
        <tissue evidence="2">Blood</tissue>
    </source>
</reference>
<organism evidence="2 3">
    <name type="scientific">Scophthalmus maximus</name>
    <name type="common">Turbot</name>
    <name type="synonym">Psetta maxima</name>
    <dbReference type="NCBI Taxonomy" id="52904"/>
    <lineage>
        <taxon>Eukaryota</taxon>
        <taxon>Metazoa</taxon>
        <taxon>Chordata</taxon>
        <taxon>Craniata</taxon>
        <taxon>Vertebrata</taxon>
        <taxon>Euteleostomi</taxon>
        <taxon>Actinopterygii</taxon>
        <taxon>Neopterygii</taxon>
        <taxon>Teleostei</taxon>
        <taxon>Neoteleostei</taxon>
        <taxon>Acanthomorphata</taxon>
        <taxon>Carangaria</taxon>
        <taxon>Pleuronectiformes</taxon>
        <taxon>Pleuronectoidei</taxon>
        <taxon>Scophthalmidae</taxon>
        <taxon>Scophthalmus</taxon>
    </lineage>
</organism>
<name>A0A6A4S2X2_SCOMX</name>